<dbReference type="WBParaSite" id="HPBE_0000861301-mRNA-1">
    <property type="protein sequence ID" value="HPBE_0000861301-mRNA-1"/>
    <property type="gene ID" value="HPBE_0000861301"/>
</dbReference>
<dbReference type="AlphaFoldDB" id="A0A183FMI5"/>
<accession>A0A3P7XRL8</accession>
<dbReference type="Proteomes" id="UP000050761">
    <property type="component" value="Unassembled WGS sequence"/>
</dbReference>
<organism evidence="3 4">
    <name type="scientific">Heligmosomoides polygyrus</name>
    <name type="common">Parasitic roundworm</name>
    <dbReference type="NCBI Taxonomy" id="6339"/>
    <lineage>
        <taxon>Eukaryota</taxon>
        <taxon>Metazoa</taxon>
        <taxon>Ecdysozoa</taxon>
        <taxon>Nematoda</taxon>
        <taxon>Chromadorea</taxon>
        <taxon>Rhabditida</taxon>
        <taxon>Rhabditina</taxon>
        <taxon>Rhabditomorpha</taxon>
        <taxon>Strongyloidea</taxon>
        <taxon>Heligmosomidae</taxon>
        <taxon>Heligmosomoides</taxon>
    </lineage>
</organism>
<reference evidence="4" key="2">
    <citation type="submission" date="2019-09" db="UniProtKB">
        <authorList>
            <consortium name="WormBaseParasite"/>
        </authorList>
    </citation>
    <scope>IDENTIFICATION</scope>
</reference>
<feature type="compositionally biased region" description="Low complexity" evidence="1">
    <location>
        <begin position="41"/>
        <end position="70"/>
    </location>
</feature>
<name>A0A183FMI5_HELPZ</name>
<evidence type="ECO:0000313" key="2">
    <source>
        <dbReference type="EMBL" id="VDO77091.1"/>
    </source>
</evidence>
<dbReference type="EMBL" id="UZAH01026205">
    <property type="protein sequence ID" value="VDO77091.1"/>
    <property type="molecule type" value="Genomic_DNA"/>
</dbReference>
<evidence type="ECO:0000256" key="1">
    <source>
        <dbReference type="SAM" id="MobiDB-lite"/>
    </source>
</evidence>
<accession>A0A183FMI5</accession>
<feature type="region of interest" description="Disordered" evidence="1">
    <location>
        <begin position="30"/>
        <end position="70"/>
    </location>
</feature>
<protein>
    <submittedName>
        <fullName evidence="2 4">Uncharacterized protein</fullName>
    </submittedName>
</protein>
<sequence>MNNDGSFDDATPTPTSIYAMVIVDKVLRSPSPNTNAVSFVRAPTSKATTTPTPPSSIRQPSPPTSISLFM</sequence>
<reference evidence="2 3" key="1">
    <citation type="submission" date="2018-11" db="EMBL/GenBank/DDBJ databases">
        <authorList>
            <consortium name="Pathogen Informatics"/>
        </authorList>
    </citation>
    <scope>NUCLEOTIDE SEQUENCE [LARGE SCALE GENOMIC DNA]</scope>
</reference>
<proteinExistence type="predicted"/>
<evidence type="ECO:0000313" key="3">
    <source>
        <dbReference type="Proteomes" id="UP000050761"/>
    </source>
</evidence>
<keyword evidence="3" id="KW-1185">Reference proteome</keyword>
<evidence type="ECO:0000313" key="4">
    <source>
        <dbReference type="WBParaSite" id="HPBE_0000861301-mRNA-1"/>
    </source>
</evidence>
<gene>
    <name evidence="2" type="ORF">HPBE_LOCUS8614</name>
</gene>